<dbReference type="PATRIC" id="fig|1618490.4.peg.694"/>
<protein>
    <recommendedName>
        <fullName evidence="4">tRNA_anti-like</fullName>
    </recommendedName>
</protein>
<dbReference type="Proteomes" id="UP000034406">
    <property type="component" value="Unassembled WGS sequence"/>
</dbReference>
<dbReference type="EMBL" id="LBUT01000018">
    <property type="protein sequence ID" value="KKQ69186.1"/>
    <property type="molecule type" value="Genomic_DNA"/>
</dbReference>
<evidence type="ECO:0000313" key="2">
    <source>
        <dbReference type="EMBL" id="KKQ69186.1"/>
    </source>
</evidence>
<dbReference type="Pfam" id="PF12869">
    <property type="entry name" value="tRNA_anti-like"/>
    <property type="match status" value="1"/>
</dbReference>
<feature type="region of interest" description="Disordered" evidence="1">
    <location>
        <begin position="22"/>
        <end position="47"/>
    </location>
</feature>
<dbReference type="STRING" id="1618490.US90_C0018G0030"/>
<evidence type="ECO:0008006" key="4">
    <source>
        <dbReference type="Google" id="ProtNLM"/>
    </source>
</evidence>
<organism evidence="2 3">
    <name type="scientific">Candidatus Shapirobacteria bacterium GW2011_GWE2_38_30</name>
    <dbReference type="NCBI Taxonomy" id="1618490"/>
    <lineage>
        <taxon>Bacteria</taxon>
        <taxon>Candidatus Shapironibacteriota</taxon>
    </lineage>
</organism>
<feature type="compositionally biased region" description="Basic and acidic residues" evidence="1">
    <location>
        <begin position="34"/>
        <end position="47"/>
    </location>
</feature>
<sequence length="155" mass="17477">MKKKILIVGGIILLLIIIGSSGSKDSSNVVSEDQPNKEEIVQQEEEKPVEETMLVVTADFIDEFDKNQLAAEEKYEGRKIEFTAYIDNISEDITGTPFLSLQPSNDEYYFGTNIQCFFKDKSELISLENGQQVTVQGKVDTQMMNILIKDCKVVK</sequence>
<evidence type="ECO:0000313" key="3">
    <source>
        <dbReference type="Proteomes" id="UP000034406"/>
    </source>
</evidence>
<name>A0A0G0MW92_9BACT</name>
<proteinExistence type="predicted"/>
<gene>
    <name evidence="2" type="ORF">US90_C0018G0030</name>
</gene>
<reference evidence="2 3" key="1">
    <citation type="journal article" date="2015" name="Nature">
        <title>rRNA introns, odd ribosomes, and small enigmatic genomes across a large radiation of phyla.</title>
        <authorList>
            <person name="Brown C.T."/>
            <person name="Hug L.A."/>
            <person name="Thomas B.C."/>
            <person name="Sharon I."/>
            <person name="Castelle C.J."/>
            <person name="Singh A."/>
            <person name="Wilkins M.J."/>
            <person name="Williams K.H."/>
            <person name="Banfield J.F."/>
        </authorList>
    </citation>
    <scope>NUCLEOTIDE SEQUENCE [LARGE SCALE GENOMIC DNA]</scope>
</reference>
<accession>A0A0G0MW92</accession>
<dbReference type="AlphaFoldDB" id="A0A0G0MW92"/>
<dbReference type="InterPro" id="IPR024422">
    <property type="entry name" value="Protein_unknown_function_OB"/>
</dbReference>
<evidence type="ECO:0000256" key="1">
    <source>
        <dbReference type="SAM" id="MobiDB-lite"/>
    </source>
</evidence>
<comment type="caution">
    <text evidence="2">The sequence shown here is derived from an EMBL/GenBank/DDBJ whole genome shotgun (WGS) entry which is preliminary data.</text>
</comment>